<feature type="domain" description="DUF3817" evidence="7">
    <location>
        <begin position="13"/>
        <end position="98"/>
    </location>
</feature>
<gene>
    <name evidence="8" type="ORF">NCTC10684_00928</name>
</gene>
<feature type="transmembrane region" description="Helical" evidence="6">
    <location>
        <begin position="40"/>
        <end position="65"/>
    </location>
</feature>
<feature type="transmembrane region" description="Helical" evidence="6">
    <location>
        <begin position="15"/>
        <end position="34"/>
    </location>
</feature>
<dbReference type="RefSeq" id="WP_115730196.1">
    <property type="nucleotide sequence ID" value="NZ_BAAAVY010000005.1"/>
</dbReference>
<proteinExistence type="predicted"/>
<evidence type="ECO:0000313" key="8">
    <source>
        <dbReference type="EMBL" id="SUU87726.1"/>
    </source>
</evidence>
<evidence type="ECO:0000256" key="3">
    <source>
        <dbReference type="ARBA" id="ARBA00022692"/>
    </source>
</evidence>
<dbReference type="Pfam" id="PF12823">
    <property type="entry name" value="DUF3817"/>
    <property type="match status" value="1"/>
</dbReference>
<dbReference type="AlphaFoldDB" id="A0A380WHK5"/>
<evidence type="ECO:0000256" key="2">
    <source>
        <dbReference type="ARBA" id="ARBA00022475"/>
    </source>
</evidence>
<protein>
    <submittedName>
        <fullName evidence="8">Integral membrane protein</fullName>
    </submittedName>
</protein>
<sequence length="109" mass="11671">MDTVRKILADPISRLRLAGLFEGSTLLFLVLIAVPMKHLAGYPAIVSAAGPVHGLAFVFYVVCLFDNLSGGGWSPREMLRTGFACLVPFGTFINDRYLAAKAANQTAGL</sequence>
<organism evidence="8 9">
    <name type="scientific">Aminobacter aminovorans</name>
    <name type="common">Chelatobacter heintzii</name>
    <dbReference type="NCBI Taxonomy" id="83263"/>
    <lineage>
        <taxon>Bacteria</taxon>
        <taxon>Pseudomonadati</taxon>
        <taxon>Pseudomonadota</taxon>
        <taxon>Alphaproteobacteria</taxon>
        <taxon>Hyphomicrobiales</taxon>
        <taxon>Phyllobacteriaceae</taxon>
        <taxon>Aminobacter</taxon>
    </lineage>
</organism>
<dbReference type="PANTHER" id="PTHR40077:SF1">
    <property type="entry name" value="MEMBRANE PROTEIN"/>
    <property type="match status" value="1"/>
</dbReference>
<dbReference type="GO" id="GO:0005886">
    <property type="term" value="C:plasma membrane"/>
    <property type="evidence" value="ECO:0007669"/>
    <property type="project" value="UniProtKB-SubCell"/>
</dbReference>
<evidence type="ECO:0000256" key="5">
    <source>
        <dbReference type="ARBA" id="ARBA00023136"/>
    </source>
</evidence>
<dbReference type="Proteomes" id="UP000254701">
    <property type="component" value="Unassembled WGS sequence"/>
</dbReference>
<name>A0A380WHK5_AMIAI</name>
<evidence type="ECO:0000256" key="1">
    <source>
        <dbReference type="ARBA" id="ARBA00004651"/>
    </source>
</evidence>
<keyword evidence="5 6" id="KW-0472">Membrane</keyword>
<evidence type="ECO:0000259" key="7">
    <source>
        <dbReference type="Pfam" id="PF12823"/>
    </source>
</evidence>
<reference evidence="8 9" key="1">
    <citation type="submission" date="2018-06" db="EMBL/GenBank/DDBJ databases">
        <authorList>
            <consortium name="Pathogen Informatics"/>
            <person name="Doyle S."/>
        </authorList>
    </citation>
    <scope>NUCLEOTIDE SEQUENCE [LARGE SCALE GENOMIC DNA]</scope>
    <source>
        <strain evidence="8 9">NCTC10684</strain>
    </source>
</reference>
<dbReference type="EMBL" id="UFSM01000001">
    <property type="protein sequence ID" value="SUU87726.1"/>
    <property type="molecule type" value="Genomic_DNA"/>
</dbReference>
<dbReference type="NCBIfam" id="TIGR03954">
    <property type="entry name" value="integ_memb_HG"/>
    <property type="match status" value="1"/>
</dbReference>
<keyword evidence="4 6" id="KW-1133">Transmembrane helix</keyword>
<keyword evidence="2" id="KW-1003">Cell membrane</keyword>
<accession>A0A380WHK5</accession>
<keyword evidence="3 6" id="KW-0812">Transmembrane</keyword>
<dbReference type="InterPro" id="IPR023845">
    <property type="entry name" value="DUF3817_TM"/>
</dbReference>
<evidence type="ECO:0000313" key="9">
    <source>
        <dbReference type="Proteomes" id="UP000254701"/>
    </source>
</evidence>
<dbReference type="PANTHER" id="PTHR40077">
    <property type="entry name" value="MEMBRANE PROTEIN-RELATED"/>
    <property type="match status" value="1"/>
</dbReference>
<evidence type="ECO:0000256" key="4">
    <source>
        <dbReference type="ARBA" id="ARBA00022989"/>
    </source>
</evidence>
<comment type="subcellular location">
    <subcellularLocation>
        <location evidence="1">Cell membrane</location>
        <topology evidence="1">Multi-pass membrane protein</topology>
    </subcellularLocation>
</comment>
<evidence type="ECO:0000256" key="6">
    <source>
        <dbReference type="SAM" id="Phobius"/>
    </source>
</evidence>
<dbReference type="OrthoDB" id="1121311at2"/>